<dbReference type="EMBL" id="SACS01000006">
    <property type="protein sequence ID" value="RVU40157.1"/>
    <property type="molecule type" value="Genomic_DNA"/>
</dbReference>
<comment type="caution">
    <text evidence="2">The sequence shown here is derived from an EMBL/GenBank/DDBJ whole genome shotgun (WGS) entry which is preliminary data.</text>
</comment>
<dbReference type="PROSITE" id="PS51273">
    <property type="entry name" value="GATASE_TYPE_1"/>
    <property type="match status" value="1"/>
</dbReference>
<dbReference type="RefSeq" id="WP_127698486.1">
    <property type="nucleotide sequence ID" value="NZ_SACS01000006.1"/>
</dbReference>
<proteinExistence type="predicted"/>
<dbReference type="SUPFAM" id="SSF52317">
    <property type="entry name" value="Class I glutamine amidotransferase-like"/>
    <property type="match status" value="1"/>
</dbReference>
<feature type="domain" description="Glutamine amidotransferase" evidence="1">
    <location>
        <begin position="48"/>
        <end position="180"/>
    </location>
</feature>
<dbReference type="GO" id="GO:0005829">
    <property type="term" value="C:cytosol"/>
    <property type="evidence" value="ECO:0007669"/>
    <property type="project" value="TreeGrafter"/>
</dbReference>
<keyword evidence="3" id="KW-1185">Reference proteome</keyword>
<dbReference type="OrthoDB" id="9813383at2"/>
<name>A0A437R0B3_9GAMM</name>
<organism evidence="2 3">
    <name type="scientific">Rheinheimera riviphila</name>
    <dbReference type="NCBI Taxonomy" id="1834037"/>
    <lineage>
        <taxon>Bacteria</taxon>
        <taxon>Pseudomonadati</taxon>
        <taxon>Pseudomonadota</taxon>
        <taxon>Gammaproteobacteria</taxon>
        <taxon>Chromatiales</taxon>
        <taxon>Chromatiaceae</taxon>
        <taxon>Rheinheimera</taxon>
    </lineage>
</organism>
<dbReference type="PANTHER" id="PTHR42695">
    <property type="entry name" value="GLUTAMINE AMIDOTRANSFERASE YLR126C-RELATED"/>
    <property type="match status" value="1"/>
</dbReference>
<sequence length="254" mass="28811">MLSQLKPIAICQHDATQGPAYLQTFLDVWQFPYQIFAIDQGEAPPIGSKDYSALVLLGSNASVNDSHRWIKQEEILVQDALNRHRPILGHCFGGQLLAKVLGAQVRPNAVPQIGWDPVRVTAFAEARQWFGVQQELQLFHWHFETFQIPRGAKRLLFGSYCLNKAFSFGPHLGLQSHLEVTAASVKAWCQQDRQTLLQHQHLHSVQTEANILHNLPTKVAALHQAANYTYRQWLQQIPDFRVGLLHEPMPAYSL</sequence>
<dbReference type="InterPro" id="IPR044992">
    <property type="entry name" value="ChyE-like"/>
</dbReference>
<dbReference type="Gene3D" id="3.40.50.880">
    <property type="match status" value="1"/>
</dbReference>
<accession>A0A437R0B3</accession>
<dbReference type="AlphaFoldDB" id="A0A437R0B3"/>
<evidence type="ECO:0000259" key="1">
    <source>
        <dbReference type="Pfam" id="PF00117"/>
    </source>
</evidence>
<gene>
    <name evidence="2" type="ORF">EOE67_07870</name>
</gene>
<dbReference type="Proteomes" id="UP000283077">
    <property type="component" value="Unassembled WGS sequence"/>
</dbReference>
<dbReference type="InterPro" id="IPR017926">
    <property type="entry name" value="GATASE"/>
</dbReference>
<dbReference type="GO" id="GO:0016740">
    <property type="term" value="F:transferase activity"/>
    <property type="evidence" value="ECO:0007669"/>
    <property type="project" value="UniProtKB-KW"/>
</dbReference>
<evidence type="ECO:0000313" key="2">
    <source>
        <dbReference type="EMBL" id="RVU40157.1"/>
    </source>
</evidence>
<dbReference type="Pfam" id="PF00117">
    <property type="entry name" value="GATase"/>
    <property type="match status" value="1"/>
</dbReference>
<dbReference type="InterPro" id="IPR029062">
    <property type="entry name" value="Class_I_gatase-like"/>
</dbReference>
<evidence type="ECO:0000313" key="3">
    <source>
        <dbReference type="Proteomes" id="UP000283077"/>
    </source>
</evidence>
<keyword evidence="2" id="KW-0808">Transferase</keyword>
<dbReference type="CDD" id="cd01741">
    <property type="entry name" value="GATase1_1"/>
    <property type="match status" value="1"/>
</dbReference>
<dbReference type="PANTHER" id="PTHR42695:SF5">
    <property type="entry name" value="GLUTAMINE AMIDOTRANSFERASE YLR126C-RELATED"/>
    <property type="match status" value="1"/>
</dbReference>
<keyword evidence="2" id="KW-0315">Glutamine amidotransferase</keyword>
<protein>
    <submittedName>
        <fullName evidence="2">Type 1 glutamine amidotransferase</fullName>
    </submittedName>
</protein>
<reference evidence="2 3" key="1">
    <citation type="submission" date="2019-01" db="EMBL/GenBank/DDBJ databases">
        <authorList>
            <person name="Chen W.-M."/>
        </authorList>
    </citation>
    <scope>NUCLEOTIDE SEQUENCE [LARGE SCALE GENOMIC DNA]</scope>
    <source>
        <strain evidence="2 3">KYPC3</strain>
    </source>
</reference>